<name>A0ABX0UV66_9BACT</name>
<accession>A0ABX0UV66</accession>
<sequence length="132" mass="14831">MKTLAIGAFAILTLNDNLSAAPIELKECKNNTCEKFRVGMYRVNDTVTMNLLIEKEKGDRLAIRLLDQKGKVLMEDIVPRNIDKLGRKLNFSEIEDGIYTLEVANGTEKVVKSIYLSTSEVREVNRTLVGVN</sequence>
<gene>
    <name evidence="1" type="ORF">FHS68_004903</name>
</gene>
<evidence type="ECO:0000313" key="2">
    <source>
        <dbReference type="Proteomes" id="UP001179181"/>
    </source>
</evidence>
<organism evidence="1 2">
    <name type="scientific">Dyadobacter arcticus</name>
    <dbReference type="NCBI Taxonomy" id="1078754"/>
    <lineage>
        <taxon>Bacteria</taxon>
        <taxon>Pseudomonadati</taxon>
        <taxon>Bacteroidota</taxon>
        <taxon>Cytophagia</taxon>
        <taxon>Cytophagales</taxon>
        <taxon>Spirosomataceae</taxon>
        <taxon>Dyadobacter</taxon>
    </lineage>
</organism>
<proteinExistence type="predicted"/>
<evidence type="ECO:0000313" key="1">
    <source>
        <dbReference type="EMBL" id="NIJ55710.1"/>
    </source>
</evidence>
<dbReference type="EMBL" id="JAASQJ010000006">
    <property type="protein sequence ID" value="NIJ55710.1"/>
    <property type="molecule type" value="Genomic_DNA"/>
</dbReference>
<dbReference type="Proteomes" id="UP001179181">
    <property type="component" value="Unassembled WGS sequence"/>
</dbReference>
<dbReference type="RefSeq" id="WP_229212046.1">
    <property type="nucleotide sequence ID" value="NZ_JAASQJ010000006.1"/>
</dbReference>
<comment type="caution">
    <text evidence="1">The sequence shown here is derived from an EMBL/GenBank/DDBJ whole genome shotgun (WGS) entry which is preliminary data.</text>
</comment>
<keyword evidence="2" id="KW-1185">Reference proteome</keyword>
<reference evidence="1 2" key="1">
    <citation type="submission" date="2020-03" db="EMBL/GenBank/DDBJ databases">
        <title>Genomic Encyclopedia of Type Strains, Phase IV (KMG-IV): sequencing the most valuable type-strain genomes for metagenomic binning, comparative biology and taxonomic classification.</title>
        <authorList>
            <person name="Goeker M."/>
        </authorList>
    </citation>
    <scope>NUCLEOTIDE SEQUENCE [LARGE SCALE GENOMIC DNA]</scope>
    <source>
        <strain evidence="1 2">DSM 102865</strain>
    </source>
</reference>
<protein>
    <submittedName>
        <fullName evidence="1">tRNA G37 N-methylase Trm5</fullName>
    </submittedName>
</protein>